<dbReference type="RefSeq" id="WP_091362507.1">
    <property type="nucleotide sequence ID" value="NZ_FMZF01000001.1"/>
</dbReference>
<evidence type="ECO:0000256" key="14">
    <source>
        <dbReference type="ARBA" id="ARBA00032361"/>
    </source>
</evidence>
<evidence type="ECO:0000256" key="7">
    <source>
        <dbReference type="ARBA" id="ARBA00022679"/>
    </source>
</evidence>
<evidence type="ECO:0000256" key="16">
    <source>
        <dbReference type="SAM" id="Phobius"/>
    </source>
</evidence>
<comment type="catalytic activity">
    <reaction evidence="1">
        <text>a CDP-1,2-diacyl-sn-glycerol + L-serine = a 1,2-diacyl-sn-glycero-3-phospho-L-serine + CMP + H(+)</text>
        <dbReference type="Rhea" id="RHEA:16913"/>
        <dbReference type="ChEBI" id="CHEBI:15378"/>
        <dbReference type="ChEBI" id="CHEBI:33384"/>
        <dbReference type="ChEBI" id="CHEBI:57262"/>
        <dbReference type="ChEBI" id="CHEBI:58332"/>
        <dbReference type="ChEBI" id="CHEBI:60377"/>
        <dbReference type="EC" id="2.7.8.8"/>
    </reaction>
</comment>
<keyword evidence="13" id="KW-1208">Phospholipid metabolism</keyword>
<dbReference type="InterPro" id="IPR000462">
    <property type="entry name" value="CDP-OH_P_trans"/>
</dbReference>
<dbReference type="EC" id="2.7.8.8" evidence="4"/>
<dbReference type="Proteomes" id="UP000199416">
    <property type="component" value="Unassembled WGS sequence"/>
</dbReference>
<keyword evidence="10" id="KW-0443">Lipid metabolism</keyword>
<evidence type="ECO:0000256" key="12">
    <source>
        <dbReference type="ARBA" id="ARBA00023209"/>
    </source>
</evidence>
<comment type="subcellular location">
    <subcellularLocation>
        <location evidence="2">Endomembrane system</location>
        <topology evidence="2">Multi-pass membrane protein</topology>
    </subcellularLocation>
</comment>
<protein>
    <recommendedName>
        <fullName evidence="5">CDP-diacylglycerol--serine O-phosphatidyltransferase</fullName>
        <ecNumber evidence="4">2.7.8.8</ecNumber>
    </recommendedName>
    <alternativeName>
        <fullName evidence="14">Phosphatidylserine synthase</fullName>
    </alternativeName>
</protein>
<evidence type="ECO:0000256" key="11">
    <source>
        <dbReference type="ARBA" id="ARBA00023136"/>
    </source>
</evidence>
<evidence type="ECO:0000256" key="13">
    <source>
        <dbReference type="ARBA" id="ARBA00023264"/>
    </source>
</evidence>
<reference evidence="18" key="1">
    <citation type="submission" date="2016-10" db="EMBL/GenBank/DDBJ databases">
        <authorList>
            <person name="Varghese N."/>
            <person name="Submissions S."/>
        </authorList>
    </citation>
    <scope>NUCLEOTIDE SEQUENCE [LARGE SCALE GENOMIC DNA]</scope>
    <source>
        <strain evidence="18">DSM 45421</strain>
    </source>
</reference>
<keyword evidence="12" id="KW-0594">Phospholipid biosynthesis</keyword>
<feature type="transmembrane region" description="Helical" evidence="16">
    <location>
        <begin position="98"/>
        <end position="116"/>
    </location>
</feature>
<evidence type="ECO:0000256" key="1">
    <source>
        <dbReference type="ARBA" id="ARBA00000287"/>
    </source>
</evidence>
<keyword evidence="11 16" id="KW-0472">Membrane</keyword>
<evidence type="ECO:0000313" key="18">
    <source>
        <dbReference type="Proteomes" id="UP000199416"/>
    </source>
</evidence>
<dbReference type="InterPro" id="IPR048254">
    <property type="entry name" value="CDP_ALCOHOL_P_TRANSF_CS"/>
</dbReference>
<dbReference type="InterPro" id="IPR043130">
    <property type="entry name" value="CDP-OH_PTrfase_TM_dom"/>
</dbReference>
<keyword evidence="9 16" id="KW-1133">Transmembrane helix</keyword>
<feature type="transmembrane region" description="Helical" evidence="16">
    <location>
        <begin position="189"/>
        <end position="209"/>
    </location>
</feature>
<dbReference type="Pfam" id="PF01066">
    <property type="entry name" value="CDP-OH_P_transf"/>
    <property type="match status" value="1"/>
</dbReference>
<dbReference type="GO" id="GO:0003882">
    <property type="term" value="F:CDP-diacylglycerol-serine O-phosphatidyltransferase activity"/>
    <property type="evidence" value="ECO:0007669"/>
    <property type="project" value="UniProtKB-EC"/>
</dbReference>
<evidence type="ECO:0000256" key="4">
    <source>
        <dbReference type="ARBA" id="ARBA00013174"/>
    </source>
</evidence>
<dbReference type="STRING" id="1190417.SAMN05660690_0245"/>
<keyword evidence="7 15" id="KW-0808">Transferase</keyword>
<dbReference type="PANTHER" id="PTHR14269:SF61">
    <property type="entry name" value="CDP-DIACYLGLYCEROL--SERINE O-PHOSPHATIDYLTRANSFERASE"/>
    <property type="match status" value="1"/>
</dbReference>
<feature type="transmembrane region" description="Helical" evidence="16">
    <location>
        <begin position="64"/>
        <end position="86"/>
    </location>
</feature>
<dbReference type="PROSITE" id="PS00379">
    <property type="entry name" value="CDP_ALCOHOL_P_TRANSF"/>
    <property type="match status" value="1"/>
</dbReference>
<comment type="similarity">
    <text evidence="3 15">Belongs to the CDP-alcohol phosphatidyltransferase class-I family.</text>
</comment>
<evidence type="ECO:0000256" key="2">
    <source>
        <dbReference type="ARBA" id="ARBA00004127"/>
    </source>
</evidence>
<keyword evidence="18" id="KW-1185">Reference proteome</keyword>
<gene>
    <name evidence="17" type="ORF">SAMN05660690_0245</name>
</gene>
<feature type="transmembrane region" description="Helical" evidence="16">
    <location>
        <begin position="158"/>
        <end position="177"/>
    </location>
</feature>
<dbReference type="InterPro" id="IPR050324">
    <property type="entry name" value="CDP-alcohol_PTase-I"/>
</dbReference>
<name>A0A1G6I8F0_9ACTN</name>
<dbReference type="InterPro" id="IPR004533">
    <property type="entry name" value="CDP-diaglyc--ser_O-PTrfase"/>
</dbReference>
<evidence type="ECO:0000256" key="10">
    <source>
        <dbReference type="ARBA" id="ARBA00023098"/>
    </source>
</evidence>
<keyword evidence="8 16" id="KW-0812">Transmembrane</keyword>
<proteinExistence type="inferred from homology"/>
<accession>A0A1G6I8F0</accession>
<evidence type="ECO:0000256" key="6">
    <source>
        <dbReference type="ARBA" id="ARBA00022516"/>
    </source>
</evidence>
<dbReference type="GO" id="GO:0008654">
    <property type="term" value="P:phospholipid biosynthetic process"/>
    <property type="evidence" value="ECO:0007669"/>
    <property type="project" value="UniProtKB-KW"/>
</dbReference>
<evidence type="ECO:0000256" key="9">
    <source>
        <dbReference type="ARBA" id="ARBA00022989"/>
    </source>
</evidence>
<dbReference type="AlphaFoldDB" id="A0A1G6I8F0"/>
<evidence type="ECO:0000313" key="17">
    <source>
        <dbReference type="EMBL" id="SDC02653.1"/>
    </source>
</evidence>
<dbReference type="GO" id="GO:0012505">
    <property type="term" value="C:endomembrane system"/>
    <property type="evidence" value="ECO:0007669"/>
    <property type="project" value="UniProtKB-SubCell"/>
</dbReference>
<feature type="transmembrane region" description="Helical" evidence="16">
    <location>
        <begin position="247"/>
        <end position="267"/>
    </location>
</feature>
<evidence type="ECO:0000256" key="3">
    <source>
        <dbReference type="ARBA" id="ARBA00010441"/>
    </source>
</evidence>
<keyword evidence="6" id="KW-0444">Lipid biosynthesis</keyword>
<feature type="transmembrane region" description="Helical" evidence="16">
    <location>
        <begin position="34"/>
        <end position="58"/>
    </location>
</feature>
<dbReference type="PANTHER" id="PTHR14269">
    <property type="entry name" value="CDP-DIACYLGLYCEROL--GLYCEROL-3-PHOSPHATE 3-PHOSPHATIDYLTRANSFERASE-RELATED"/>
    <property type="match status" value="1"/>
</dbReference>
<evidence type="ECO:0000256" key="15">
    <source>
        <dbReference type="RuleBase" id="RU003750"/>
    </source>
</evidence>
<dbReference type="OrthoDB" id="9777147at2"/>
<dbReference type="GO" id="GO:0016020">
    <property type="term" value="C:membrane"/>
    <property type="evidence" value="ECO:0007669"/>
    <property type="project" value="InterPro"/>
</dbReference>
<dbReference type="EMBL" id="FMZF01000001">
    <property type="protein sequence ID" value="SDC02653.1"/>
    <property type="molecule type" value="Genomic_DNA"/>
</dbReference>
<dbReference type="NCBIfam" id="TIGR00473">
    <property type="entry name" value="pssA"/>
    <property type="match status" value="1"/>
</dbReference>
<dbReference type="Gene3D" id="1.20.120.1760">
    <property type="match status" value="1"/>
</dbReference>
<evidence type="ECO:0000256" key="8">
    <source>
        <dbReference type="ARBA" id="ARBA00022692"/>
    </source>
</evidence>
<sequence>MPSSASGEGRPAPTRRTATVEFVRGSVRGSRRRALATLPSLFTLGNMMCGFAAILVSIRGQYTLAAVLVGLSVLFDITDGAVARLVGAVSGFGLQFDSLADLVSFGLAPALLAFTLFSEGRDEWDPLGWVVCFLWVACAAIRLARFNTTVDPTADKRYFTGMPSPGAAGVVLASVFAFGDQMQGRDRLWVLLIVALPALLMVSTVRFRSFRSLVSPKSGRPYGLVAAAVALVVGFATVPVVTGCVLAYGYLFAPVLVPLVSPLGRLVPERVREALT</sequence>
<evidence type="ECO:0000256" key="5">
    <source>
        <dbReference type="ARBA" id="ARBA00017171"/>
    </source>
</evidence>
<feature type="transmembrane region" description="Helical" evidence="16">
    <location>
        <begin position="128"/>
        <end position="146"/>
    </location>
</feature>
<feature type="transmembrane region" description="Helical" evidence="16">
    <location>
        <begin position="221"/>
        <end position="241"/>
    </location>
</feature>
<organism evidence="17 18">
    <name type="scientific">Geodermatophilus telluris</name>
    <dbReference type="NCBI Taxonomy" id="1190417"/>
    <lineage>
        <taxon>Bacteria</taxon>
        <taxon>Bacillati</taxon>
        <taxon>Actinomycetota</taxon>
        <taxon>Actinomycetes</taxon>
        <taxon>Geodermatophilales</taxon>
        <taxon>Geodermatophilaceae</taxon>
        <taxon>Geodermatophilus</taxon>
    </lineage>
</organism>